<dbReference type="SUPFAM" id="SSF54909">
    <property type="entry name" value="Dimeric alpha+beta barrel"/>
    <property type="match status" value="1"/>
</dbReference>
<protein>
    <submittedName>
        <fullName evidence="10">Iron-dependent peroxidase</fullName>
    </submittedName>
</protein>
<dbReference type="InterPro" id="IPR048327">
    <property type="entry name" value="Dyp_perox_N"/>
</dbReference>
<evidence type="ECO:0000256" key="3">
    <source>
        <dbReference type="ARBA" id="ARBA00022723"/>
    </source>
</evidence>
<comment type="cofactor">
    <cofactor evidence="1">
        <name>heme b</name>
        <dbReference type="ChEBI" id="CHEBI:60344"/>
    </cofactor>
</comment>
<feature type="compositionally biased region" description="Low complexity" evidence="7">
    <location>
        <begin position="358"/>
        <end position="373"/>
    </location>
</feature>
<gene>
    <name evidence="10" type="ORF">IW254_000234</name>
</gene>
<feature type="domain" description="Dyp-type peroxidase N-terminal" evidence="8">
    <location>
        <begin position="11"/>
        <end position="142"/>
    </location>
</feature>
<name>A0A931DW96_9CORY</name>
<sequence>MSNFLSADVSQTVVQPQSKSAIFLTVTIRTGAEAATLEILEELGGLVHAVGFRDPTAHLNCVVGIGSLFWDRVFDPAKKVKPEQLHEFVELTGGKHHAPSTPGDLFFHIRADEFDRAFDLARRITKELGDAISGSDEVHAFRYLDFRDPLGFVDGTESPSGQEAVEVGLIQDGPWAGGSYIVEQKYIHDLRSWDALSTRDQELVVGRTKAEDIELDDDEKPLNSHVALNTIEDEEGNELKIVRNNLAFGTASGDQGTFFISYANDVRITELMLRRMFIGEPPGNHDRILDFSTALTGCLFFAPPAEFLDNILDFARDEFIAEIDAEDDQDNPIQPAITLSQATGLWEEADAGTASVGSAQPAAAPASQPAAAPTEPSRGDGSLGIGSLKGMYGSDTTTTDNA</sequence>
<keyword evidence="4" id="KW-0560">Oxidoreductase</keyword>
<dbReference type="RefSeq" id="WP_290178084.1">
    <property type="nucleotide sequence ID" value="NZ_CP046980.1"/>
</dbReference>
<evidence type="ECO:0000256" key="6">
    <source>
        <dbReference type="ARBA" id="ARBA00025737"/>
    </source>
</evidence>
<dbReference type="NCBIfam" id="TIGR01413">
    <property type="entry name" value="Dyp_perox_fam"/>
    <property type="match status" value="1"/>
</dbReference>
<dbReference type="EMBL" id="JADOUE010000001">
    <property type="protein sequence ID" value="MBG6121265.1"/>
    <property type="molecule type" value="Genomic_DNA"/>
</dbReference>
<organism evidence="10 11">
    <name type="scientific">Corynebacterium aquatimens</name>
    <dbReference type="NCBI Taxonomy" id="1190508"/>
    <lineage>
        <taxon>Bacteria</taxon>
        <taxon>Bacillati</taxon>
        <taxon>Actinomycetota</taxon>
        <taxon>Actinomycetes</taxon>
        <taxon>Mycobacteriales</taxon>
        <taxon>Corynebacteriaceae</taxon>
        <taxon>Corynebacterium</taxon>
    </lineage>
</organism>
<evidence type="ECO:0000256" key="7">
    <source>
        <dbReference type="SAM" id="MobiDB-lite"/>
    </source>
</evidence>
<feature type="region of interest" description="Disordered" evidence="7">
    <location>
        <begin position="350"/>
        <end position="402"/>
    </location>
</feature>
<dbReference type="GO" id="GO:0046872">
    <property type="term" value="F:metal ion binding"/>
    <property type="evidence" value="ECO:0007669"/>
    <property type="project" value="UniProtKB-KW"/>
</dbReference>
<dbReference type="PROSITE" id="PS51404">
    <property type="entry name" value="DYP_PEROXIDASE"/>
    <property type="match status" value="1"/>
</dbReference>
<accession>A0A931DW96</accession>
<feature type="domain" description="Dyp-type peroxidase C-terminal" evidence="9">
    <location>
        <begin position="147"/>
        <end position="306"/>
    </location>
</feature>
<evidence type="ECO:0000259" key="9">
    <source>
        <dbReference type="Pfam" id="PF20628"/>
    </source>
</evidence>
<dbReference type="AlphaFoldDB" id="A0A931DW96"/>
<keyword evidence="11" id="KW-1185">Reference proteome</keyword>
<keyword evidence="5" id="KW-0408">Iron</keyword>
<proteinExistence type="inferred from homology"/>
<evidence type="ECO:0000313" key="11">
    <source>
        <dbReference type="Proteomes" id="UP000658613"/>
    </source>
</evidence>
<evidence type="ECO:0000313" key="10">
    <source>
        <dbReference type="EMBL" id="MBG6121265.1"/>
    </source>
</evidence>
<dbReference type="Pfam" id="PF04261">
    <property type="entry name" value="Dyp_perox_N"/>
    <property type="match status" value="1"/>
</dbReference>
<dbReference type="InterPro" id="IPR011008">
    <property type="entry name" value="Dimeric_a/b-barrel"/>
</dbReference>
<comment type="caution">
    <text evidence="10">The sequence shown here is derived from an EMBL/GenBank/DDBJ whole genome shotgun (WGS) entry which is preliminary data.</text>
</comment>
<dbReference type="PANTHER" id="PTHR30521:SF0">
    <property type="entry name" value="DYP-TYPE PEROXIDASE FAMILY PROTEIN"/>
    <property type="match status" value="1"/>
</dbReference>
<evidence type="ECO:0000256" key="1">
    <source>
        <dbReference type="ARBA" id="ARBA00001970"/>
    </source>
</evidence>
<evidence type="ECO:0000256" key="4">
    <source>
        <dbReference type="ARBA" id="ARBA00023002"/>
    </source>
</evidence>
<dbReference type="PANTHER" id="PTHR30521">
    <property type="entry name" value="DEFERROCHELATASE/PEROXIDASE"/>
    <property type="match status" value="1"/>
</dbReference>
<dbReference type="InterPro" id="IPR006314">
    <property type="entry name" value="Dyp_peroxidase"/>
</dbReference>
<dbReference type="InterPro" id="IPR048328">
    <property type="entry name" value="Dyp_perox_C"/>
</dbReference>
<comment type="similarity">
    <text evidence="6">Belongs to the DyP-type peroxidase family.</text>
</comment>
<dbReference type="GO" id="GO:0020037">
    <property type="term" value="F:heme binding"/>
    <property type="evidence" value="ECO:0007669"/>
    <property type="project" value="InterPro"/>
</dbReference>
<evidence type="ECO:0000259" key="8">
    <source>
        <dbReference type="Pfam" id="PF04261"/>
    </source>
</evidence>
<dbReference type="Pfam" id="PF20628">
    <property type="entry name" value="Dyp_perox_C"/>
    <property type="match status" value="1"/>
</dbReference>
<reference evidence="10" key="1">
    <citation type="submission" date="2020-11" db="EMBL/GenBank/DDBJ databases">
        <title>Sequencing the genomes of 1000 actinobacteria strains.</title>
        <authorList>
            <person name="Klenk H.-P."/>
        </authorList>
    </citation>
    <scope>NUCLEOTIDE SEQUENCE</scope>
    <source>
        <strain evidence="10">DSM 45632</strain>
    </source>
</reference>
<keyword evidence="3" id="KW-0479">Metal-binding</keyword>
<dbReference type="GO" id="GO:0004601">
    <property type="term" value="F:peroxidase activity"/>
    <property type="evidence" value="ECO:0007669"/>
    <property type="project" value="UniProtKB-KW"/>
</dbReference>
<evidence type="ECO:0000256" key="2">
    <source>
        <dbReference type="ARBA" id="ARBA00022559"/>
    </source>
</evidence>
<dbReference type="GO" id="GO:0005829">
    <property type="term" value="C:cytosol"/>
    <property type="evidence" value="ECO:0007669"/>
    <property type="project" value="TreeGrafter"/>
</dbReference>
<keyword evidence="2 10" id="KW-0575">Peroxidase</keyword>
<dbReference type="Proteomes" id="UP000658613">
    <property type="component" value="Unassembled WGS sequence"/>
</dbReference>
<evidence type="ECO:0000256" key="5">
    <source>
        <dbReference type="ARBA" id="ARBA00023004"/>
    </source>
</evidence>